<dbReference type="AlphaFoldDB" id="A0A645JCT5"/>
<accession>A0A645JCT5</accession>
<sequence length="37" mass="4543">MAKVLVRFQQEVLLWAMYLKLQRNYIINNRGETNEFI</sequence>
<comment type="caution">
    <text evidence="1">The sequence shown here is derived from an EMBL/GenBank/DDBJ whole genome shotgun (WGS) entry which is preliminary data.</text>
</comment>
<gene>
    <name evidence="1" type="ORF">SDC9_209273</name>
</gene>
<protein>
    <submittedName>
        <fullName evidence="1">Uncharacterized protein</fullName>
    </submittedName>
</protein>
<evidence type="ECO:0000313" key="1">
    <source>
        <dbReference type="EMBL" id="MPN61535.1"/>
    </source>
</evidence>
<organism evidence="1">
    <name type="scientific">bioreactor metagenome</name>
    <dbReference type="NCBI Taxonomy" id="1076179"/>
    <lineage>
        <taxon>unclassified sequences</taxon>
        <taxon>metagenomes</taxon>
        <taxon>ecological metagenomes</taxon>
    </lineage>
</organism>
<dbReference type="EMBL" id="VSSQ01138275">
    <property type="protein sequence ID" value="MPN61535.1"/>
    <property type="molecule type" value="Genomic_DNA"/>
</dbReference>
<name>A0A645JCT5_9ZZZZ</name>
<proteinExistence type="predicted"/>
<reference evidence="1" key="1">
    <citation type="submission" date="2019-08" db="EMBL/GenBank/DDBJ databases">
        <authorList>
            <person name="Kucharzyk K."/>
            <person name="Murdoch R.W."/>
            <person name="Higgins S."/>
            <person name="Loffler F."/>
        </authorList>
    </citation>
    <scope>NUCLEOTIDE SEQUENCE</scope>
</reference>